<evidence type="ECO:0000256" key="1">
    <source>
        <dbReference type="SAM" id="MobiDB-lite"/>
    </source>
</evidence>
<gene>
    <name evidence="2" type="ORF">EDD18DRAFT_1115611</name>
</gene>
<accession>A0AA39P2C6</accession>
<reference evidence="2" key="1">
    <citation type="submission" date="2023-06" db="EMBL/GenBank/DDBJ databases">
        <authorList>
            <consortium name="Lawrence Berkeley National Laboratory"/>
            <person name="Ahrendt S."/>
            <person name="Sahu N."/>
            <person name="Indic B."/>
            <person name="Wong-Bajracharya J."/>
            <person name="Merenyi Z."/>
            <person name="Ke H.-M."/>
            <person name="Monk M."/>
            <person name="Kocsube S."/>
            <person name="Drula E."/>
            <person name="Lipzen A."/>
            <person name="Balint B."/>
            <person name="Henrissat B."/>
            <person name="Andreopoulos B."/>
            <person name="Martin F.M."/>
            <person name="Harder C.B."/>
            <person name="Rigling D."/>
            <person name="Ford K.L."/>
            <person name="Foster G.D."/>
            <person name="Pangilinan J."/>
            <person name="Papanicolaou A."/>
            <person name="Barry K."/>
            <person name="LaButti K."/>
            <person name="Viragh M."/>
            <person name="Koriabine M."/>
            <person name="Yan M."/>
            <person name="Riley R."/>
            <person name="Champramary S."/>
            <person name="Plett K.L."/>
            <person name="Tsai I.J."/>
            <person name="Slot J."/>
            <person name="Sipos G."/>
            <person name="Plett J."/>
            <person name="Nagy L.G."/>
            <person name="Grigoriev I.V."/>
        </authorList>
    </citation>
    <scope>NUCLEOTIDE SEQUENCE</scope>
    <source>
        <strain evidence="2">HWK02</strain>
    </source>
</reference>
<feature type="compositionally biased region" description="Basic and acidic residues" evidence="1">
    <location>
        <begin position="308"/>
        <end position="318"/>
    </location>
</feature>
<proteinExistence type="predicted"/>
<dbReference type="EMBL" id="JAUEPU010000136">
    <property type="protein sequence ID" value="KAK0476267.1"/>
    <property type="molecule type" value="Genomic_DNA"/>
</dbReference>
<feature type="compositionally biased region" description="Basic and acidic residues" evidence="1">
    <location>
        <begin position="221"/>
        <end position="235"/>
    </location>
</feature>
<dbReference type="Proteomes" id="UP001175228">
    <property type="component" value="Unassembled WGS sequence"/>
</dbReference>
<comment type="caution">
    <text evidence="2">The sequence shown here is derived from an EMBL/GenBank/DDBJ whole genome shotgun (WGS) entry which is preliminary data.</text>
</comment>
<name>A0AA39P2C6_9AGAR</name>
<organism evidence="2 3">
    <name type="scientific">Armillaria luteobubalina</name>
    <dbReference type="NCBI Taxonomy" id="153913"/>
    <lineage>
        <taxon>Eukaryota</taxon>
        <taxon>Fungi</taxon>
        <taxon>Dikarya</taxon>
        <taxon>Basidiomycota</taxon>
        <taxon>Agaricomycotina</taxon>
        <taxon>Agaricomycetes</taxon>
        <taxon>Agaricomycetidae</taxon>
        <taxon>Agaricales</taxon>
        <taxon>Marasmiineae</taxon>
        <taxon>Physalacriaceae</taxon>
        <taxon>Armillaria</taxon>
    </lineage>
</organism>
<dbReference type="AlphaFoldDB" id="A0AA39P2C6"/>
<sequence>MRPVSLTIENKGSVDAEIHQPAGRGSHVRLLSDQTKSFAYKGLYTVRLDTGVGFTVEYSTGGVTICEGEESAPSADFVVKITTWAAAIMAVMNTGVILQTVDGEMLVKEVIIVPVQEIEHKARPTIIPTDGHSYESYESMPQPPDMEIWHEARTLTNNTNLVFEQDAIVWGGSSANGGFTRIGKLYFRLRSGNFPWIWVNGRCLYRCRQDPRQYSPTSSLDEGHSSRSVPRRHENQSVTSSLLEVFRPVLACPLLHLEVGIQELGGNEIREGRATRTNGSWSRIRSVVAKDVQPECVQGSTPGTELTNKTDVKQARNERMRGDTSEMGYYVKHYNIHLALFYFRWVVLVEDREKFTQKEVMLGITGQKCEISRGHARPHEILRDLARAHEISRGDLAREQEIS</sequence>
<feature type="compositionally biased region" description="Polar residues" evidence="1">
    <location>
        <begin position="298"/>
        <end position="307"/>
    </location>
</feature>
<protein>
    <submittedName>
        <fullName evidence="2">Uncharacterized protein</fullName>
    </submittedName>
</protein>
<feature type="region of interest" description="Disordered" evidence="1">
    <location>
        <begin position="213"/>
        <end position="235"/>
    </location>
</feature>
<evidence type="ECO:0000313" key="2">
    <source>
        <dbReference type="EMBL" id="KAK0476267.1"/>
    </source>
</evidence>
<evidence type="ECO:0000313" key="3">
    <source>
        <dbReference type="Proteomes" id="UP001175228"/>
    </source>
</evidence>
<feature type="region of interest" description="Disordered" evidence="1">
    <location>
        <begin position="296"/>
        <end position="318"/>
    </location>
</feature>
<keyword evidence="3" id="KW-1185">Reference proteome</keyword>